<dbReference type="STRING" id="1605367.AFM12_18640"/>
<dbReference type="EMBL" id="LGTQ01000015">
    <property type="protein sequence ID" value="KPM46820.1"/>
    <property type="molecule type" value="Genomic_DNA"/>
</dbReference>
<gene>
    <name evidence="2" type="ORF">AFM12_18640</name>
</gene>
<organism evidence="2 3">
    <name type="scientific">Jiulongibacter sediminis</name>
    <dbReference type="NCBI Taxonomy" id="1605367"/>
    <lineage>
        <taxon>Bacteria</taxon>
        <taxon>Pseudomonadati</taxon>
        <taxon>Bacteroidota</taxon>
        <taxon>Cytophagia</taxon>
        <taxon>Cytophagales</taxon>
        <taxon>Leadbetterellaceae</taxon>
        <taxon>Jiulongibacter</taxon>
    </lineage>
</organism>
<dbReference type="Proteomes" id="UP000050454">
    <property type="component" value="Unassembled WGS sequence"/>
</dbReference>
<reference evidence="2 3" key="1">
    <citation type="submission" date="2015-07" db="EMBL/GenBank/DDBJ databases">
        <title>The draft genome sequence of Leadbetterella sp. JN14-9.</title>
        <authorList>
            <person name="Liu Y."/>
            <person name="Du J."/>
            <person name="Shao Z."/>
        </authorList>
    </citation>
    <scope>NUCLEOTIDE SEQUENCE [LARGE SCALE GENOMIC DNA]</scope>
    <source>
        <strain evidence="2 3">JN14-9</strain>
    </source>
</reference>
<dbReference type="Pfam" id="PF11578">
    <property type="entry name" value="DUF3237"/>
    <property type="match status" value="1"/>
</dbReference>
<dbReference type="Gene3D" id="2.40.160.20">
    <property type="match status" value="1"/>
</dbReference>
<dbReference type="PANTHER" id="PTHR37315:SF1">
    <property type="entry name" value="UPF0311 PROTEIN BLR7842"/>
    <property type="match status" value="1"/>
</dbReference>
<evidence type="ECO:0000313" key="2">
    <source>
        <dbReference type="EMBL" id="KPM46820.1"/>
    </source>
</evidence>
<dbReference type="InterPro" id="IPR020915">
    <property type="entry name" value="UPF0311"/>
</dbReference>
<protein>
    <recommendedName>
        <fullName evidence="1">UPF0311 protein AFM12_18640</fullName>
    </recommendedName>
</protein>
<dbReference type="HAMAP" id="MF_00775">
    <property type="entry name" value="UPF0311"/>
    <property type="match status" value="1"/>
</dbReference>
<keyword evidence="3" id="KW-1185">Reference proteome</keyword>
<dbReference type="PATRIC" id="fig|1605367.3.peg.1170"/>
<proteinExistence type="inferred from homology"/>
<dbReference type="PANTHER" id="PTHR37315">
    <property type="entry name" value="UPF0311 PROTEIN BLR7842"/>
    <property type="match status" value="1"/>
</dbReference>
<dbReference type="AlphaFoldDB" id="A0A0N8H9A4"/>
<evidence type="ECO:0000256" key="1">
    <source>
        <dbReference type="HAMAP-Rule" id="MF_00775"/>
    </source>
</evidence>
<comment type="similarity">
    <text evidence="1">Belongs to the UPF0311 family.</text>
</comment>
<sequence length="165" mass="18306">MASTLTSALGQNIPDVPELEYICELRVKLDPPITVGQTPRGLRRIIPIIGGTVEGPNIKGTIISGGADWQFIREDGVAELEAHYQFTTDDGVTIYIKNDAMRVASPEVAAKIAKGIPVEPSEYYFKGRPKMEAPEGKYHWMNNTMFICQGVKNPLDVSIFVWRVK</sequence>
<comment type="caution">
    <text evidence="2">The sequence shown here is derived from an EMBL/GenBank/DDBJ whole genome shotgun (WGS) entry which is preliminary data.</text>
</comment>
<name>A0A0N8H9A4_9BACT</name>
<evidence type="ECO:0000313" key="3">
    <source>
        <dbReference type="Proteomes" id="UP000050454"/>
    </source>
</evidence>
<accession>A0A0N8H9A4</accession>